<dbReference type="AlphaFoldDB" id="A0A8X6HTR1"/>
<proteinExistence type="predicted"/>
<comment type="caution">
    <text evidence="1">The sequence shown here is derived from an EMBL/GenBank/DDBJ whole genome shotgun (WGS) entry which is preliminary data.</text>
</comment>
<keyword evidence="2" id="KW-1185">Reference proteome</keyword>
<protein>
    <submittedName>
        <fullName evidence="1">Uncharacterized protein</fullName>
    </submittedName>
</protein>
<gene>
    <name evidence="1" type="ORF">TNCT_40371</name>
</gene>
<dbReference type="EMBL" id="BMAO01019304">
    <property type="protein sequence ID" value="GFR29759.1"/>
    <property type="molecule type" value="Genomic_DNA"/>
</dbReference>
<dbReference type="Proteomes" id="UP000887116">
    <property type="component" value="Unassembled WGS sequence"/>
</dbReference>
<sequence length="90" mass="10312">MHPPYLLPTRATSLLKITARLTVTVIPDNDTDIARCPINKTVLLRKKRMQQIHKSRRLASLNDASPVPLWEDGSGKKIPGTYKRYKLKYL</sequence>
<name>A0A8X6HTR1_TRICU</name>
<organism evidence="1 2">
    <name type="scientific">Trichonephila clavata</name>
    <name type="common">Joro spider</name>
    <name type="synonym">Nephila clavata</name>
    <dbReference type="NCBI Taxonomy" id="2740835"/>
    <lineage>
        <taxon>Eukaryota</taxon>
        <taxon>Metazoa</taxon>
        <taxon>Ecdysozoa</taxon>
        <taxon>Arthropoda</taxon>
        <taxon>Chelicerata</taxon>
        <taxon>Arachnida</taxon>
        <taxon>Araneae</taxon>
        <taxon>Araneomorphae</taxon>
        <taxon>Entelegynae</taxon>
        <taxon>Araneoidea</taxon>
        <taxon>Nephilidae</taxon>
        <taxon>Trichonephila</taxon>
    </lineage>
</organism>
<evidence type="ECO:0000313" key="1">
    <source>
        <dbReference type="EMBL" id="GFR29759.1"/>
    </source>
</evidence>
<accession>A0A8X6HTR1</accession>
<reference evidence="1" key="1">
    <citation type="submission" date="2020-07" db="EMBL/GenBank/DDBJ databases">
        <title>Multicomponent nature underlies the extraordinary mechanical properties of spider dragline silk.</title>
        <authorList>
            <person name="Kono N."/>
            <person name="Nakamura H."/>
            <person name="Mori M."/>
            <person name="Yoshida Y."/>
            <person name="Ohtoshi R."/>
            <person name="Malay A.D."/>
            <person name="Moran D.A.P."/>
            <person name="Tomita M."/>
            <person name="Numata K."/>
            <person name="Arakawa K."/>
        </authorList>
    </citation>
    <scope>NUCLEOTIDE SEQUENCE</scope>
</reference>
<evidence type="ECO:0000313" key="2">
    <source>
        <dbReference type="Proteomes" id="UP000887116"/>
    </source>
</evidence>